<feature type="compositionally biased region" description="Polar residues" evidence="12">
    <location>
        <begin position="176"/>
        <end position="187"/>
    </location>
</feature>
<comment type="function">
    <text evidence="1">Sequence-specific transcription factor which is part of a developmental regulatory system that provides cells with specific positional identities on the anterior-posterior axis.</text>
</comment>
<dbReference type="EMBL" id="JAGXEW010000054">
    <property type="protein sequence ID" value="KAK1151133.1"/>
    <property type="molecule type" value="Genomic_DNA"/>
</dbReference>
<feature type="region of interest" description="Disordered" evidence="12">
    <location>
        <begin position="176"/>
        <end position="213"/>
    </location>
</feature>
<evidence type="ECO:0000256" key="3">
    <source>
        <dbReference type="ARBA" id="ARBA00006317"/>
    </source>
</evidence>
<keyword evidence="7 10" id="KW-0371">Homeobox</keyword>
<feature type="compositionally biased region" description="Basic and acidic residues" evidence="12">
    <location>
        <begin position="238"/>
        <end position="248"/>
    </location>
</feature>
<evidence type="ECO:0000259" key="13">
    <source>
        <dbReference type="PROSITE" id="PS50071"/>
    </source>
</evidence>
<dbReference type="InterPro" id="IPR009057">
    <property type="entry name" value="Homeodomain-like_sf"/>
</dbReference>
<keyword evidence="6 10" id="KW-0238">DNA-binding</keyword>
<evidence type="ECO:0000256" key="9">
    <source>
        <dbReference type="ARBA" id="ARBA00023242"/>
    </source>
</evidence>
<dbReference type="PRINTS" id="PR00024">
    <property type="entry name" value="HOMEOBOX"/>
</dbReference>
<evidence type="ECO:0000256" key="4">
    <source>
        <dbReference type="ARBA" id="ARBA00022473"/>
    </source>
</evidence>
<keyword evidence="15" id="KW-1185">Reference proteome</keyword>
<dbReference type="FunFam" id="1.10.10.60:FF:000166">
    <property type="entry name" value="homeobox protein Hox-C11"/>
    <property type="match status" value="1"/>
</dbReference>
<dbReference type="GO" id="GO:0000978">
    <property type="term" value="F:RNA polymerase II cis-regulatory region sequence-specific DNA binding"/>
    <property type="evidence" value="ECO:0007669"/>
    <property type="project" value="TreeGrafter"/>
</dbReference>
<dbReference type="InterPro" id="IPR017970">
    <property type="entry name" value="Homeobox_CS"/>
</dbReference>
<reference evidence="14" key="1">
    <citation type="submission" date="2022-02" db="EMBL/GenBank/DDBJ databases">
        <title>Atlantic sturgeon de novo genome assembly.</title>
        <authorList>
            <person name="Stock M."/>
            <person name="Klopp C."/>
            <person name="Guiguen Y."/>
            <person name="Cabau C."/>
            <person name="Parinello H."/>
            <person name="Santidrian Yebra-Pimentel E."/>
            <person name="Kuhl H."/>
            <person name="Dirks R.P."/>
            <person name="Guessner J."/>
            <person name="Wuertz S."/>
            <person name="Du K."/>
            <person name="Schartl M."/>
        </authorList>
    </citation>
    <scope>NUCLEOTIDE SEQUENCE</scope>
    <source>
        <strain evidence="14">STURGEONOMICS-FGT-2020</strain>
        <tissue evidence="14">Whole blood</tissue>
    </source>
</reference>
<dbReference type="GO" id="GO:0005654">
    <property type="term" value="C:nucleoplasm"/>
    <property type="evidence" value="ECO:0007669"/>
    <property type="project" value="UniProtKB-ARBA"/>
</dbReference>
<dbReference type="Pfam" id="PF00046">
    <property type="entry name" value="Homeodomain"/>
    <property type="match status" value="1"/>
</dbReference>
<comment type="subcellular location">
    <subcellularLocation>
        <location evidence="2 10 11">Nucleus</location>
    </subcellularLocation>
</comment>
<dbReference type="InterPro" id="IPR020479">
    <property type="entry name" value="HD_metazoa"/>
</dbReference>
<dbReference type="SUPFAM" id="SSF46689">
    <property type="entry name" value="Homeodomain-like"/>
    <property type="match status" value="1"/>
</dbReference>
<evidence type="ECO:0000256" key="8">
    <source>
        <dbReference type="ARBA" id="ARBA00023163"/>
    </source>
</evidence>
<comment type="similarity">
    <text evidence="3">Belongs to the Abd-B homeobox family.</text>
</comment>
<dbReference type="GO" id="GO:0000981">
    <property type="term" value="F:DNA-binding transcription factor activity, RNA polymerase II-specific"/>
    <property type="evidence" value="ECO:0007669"/>
    <property type="project" value="InterPro"/>
</dbReference>
<comment type="caution">
    <text evidence="14">The sequence shown here is derived from an EMBL/GenBank/DDBJ whole genome shotgun (WGS) entry which is preliminary data.</text>
</comment>
<evidence type="ECO:0000256" key="12">
    <source>
        <dbReference type="SAM" id="MobiDB-lite"/>
    </source>
</evidence>
<dbReference type="AlphaFoldDB" id="A0AAD8CGT5"/>
<organism evidence="14 15">
    <name type="scientific">Acipenser oxyrinchus oxyrinchus</name>
    <dbReference type="NCBI Taxonomy" id="40147"/>
    <lineage>
        <taxon>Eukaryota</taxon>
        <taxon>Metazoa</taxon>
        <taxon>Chordata</taxon>
        <taxon>Craniata</taxon>
        <taxon>Vertebrata</taxon>
        <taxon>Euteleostomi</taxon>
        <taxon>Actinopterygii</taxon>
        <taxon>Chondrostei</taxon>
        <taxon>Acipenseriformes</taxon>
        <taxon>Acipenseridae</taxon>
        <taxon>Acipenser</taxon>
    </lineage>
</organism>
<gene>
    <name evidence="14" type="primary">HOXC10</name>
    <name evidence="14" type="ORF">AOXY_G33155</name>
</gene>
<dbReference type="PROSITE" id="PS50071">
    <property type="entry name" value="HOMEOBOX_2"/>
    <property type="match status" value="1"/>
</dbReference>
<keyword evidence="9 10" id="KW-0539">Nucleus</keyword>
<evidence type="ECO:0000256" key="2">
    <source>
        <dbReference type="ARBA" id="ARBA00004123"/>
    </source>
</evidence>
<feature type="DNA-binding region" description="Homeobox" evidence="10">
    <location>
        <begin position="259"/>
        <end position="318"/>
    </location>
</feature>
<dbReference type="PANTHER" id="PTHR45874">
    <property type="entry name" value="HOMEOBOX PROTEIN ABDOMINAL-B"/>
    <property type="match status" value="1"/>
</dbReference>
<dbReference type="InterPro" id="IPR046333">
    <property type="entry name" value="HXA10/ABDB-like"/>
</dbReference>
<name>A0AAD8CGT5_ACIOX</name>
<protein>
    <submittedName>
        <fullName evidence="14">Homeobox protein Hox-C10-like</fullName>
    </submittedName>
</protein>
<dbReference type="PROSITE" id="PS00027">
    <property type="entry name" value="HOMEOBOX_1"/>
    <property type="match status" value="1"/>
</dbReference>
<evidence type="ECO:0000256" key="6">
    <source>
        <dbReference type="ARBA" id="ARBA00023125"/>
    </source>
</evidence>
<proteinExistence type="inferred from homology"/>
<sequence length="333" mass="37259">MSCRSTFNADSLLGSPYRGENYITNPGLYTVQPGSEYSCGVMRNRAIIPAPLSKHDDVSSASLAINTYHPSYLAQLDSWGDPKTPRIEEPVARALLPYSFPNSVKEETVCCIYSENTGAKEVTDRPATYTRLGTAETCHGDLEVPVPRYFRVTQDYHPAEKRQDGVQNDFGASFAATTGASLPTNHGGSPAGTSEHVKEKGKDPVASEFKSEDVARVQKVTEMVTGPMSNSSTDNSESETKEDKKEESCAGSWLTARSGRKKRCPYTKHQTLELEKEFLFNMYLTRERRLEISKNINLTDRQVKIWFQNRRMKLKKLSRESRIGELSSDLTFT</sequence>
<dbReference type="Gene3D" id="1.10.10.60">
    <property type="entry name" value="Homeodomain-like"/>
    <property type="match status" value="1"/>
</dbReference>
<evidence type="ECO:0000256" key="5">
    <source>
        <dbReference type="ARBA" id="ARBA00023015"/>
    </source>
</evidence>
<keyword evidence="4" id="KW-0217">Developmental protein</keyword>
<evidence type="ECO:0000313" key="14">
    <source>
        <dbReference type="EMBL" id="KAK1151133.1"/>
    </source>
</evidence>
<evidence type="ECO:0000256" key="11">
    <source>
        <dbReference type="RuleBase" id="RU000682"/>
    </source>
</evidence>
<keyword evidence="8" id="KW-0804">Transcription</keyword>
<feature type="domain" description="Homeobox" evidence="13">
    <location>
        <begin position="257"/>
        <end position="317"/>
    </location>
</feature>
<feature type="compositionally biased region" description="Basic and acidic residues" evidence="12">
    <location>
        <begin position="195"/>
        <end position="213"/>
    </location>
</feature>
<dbReference type="Proteomes" id="UP001230051">
    <property type="component" value="Unassembled WGS sequence"/>
</dbReference>
<dbReference type="SMART" id="SM00389">
    <property type="entry name" value="HOX"/>
    <property type="match status" value="1"/>
</dbReference>
<evidence type="ECO:0000313" key="15">
    <source>
        <dbReference type="Proteomes" id="UP001230051"/>
    </source>
</evidence>
<feature type="region of interest" description="Disordered" evidence="12">
    <location>
        <begin position="225"/>
        <end position="250"/>
    </location>
</feature>
<evidence type="ECO:0000256" key="1">
    <source>
        <dbReference type="ARBA" id="ARBA00003263"/>
    </source>
</evidence>
<dbReference type="PANTHER" id="PTHR45874:SF2">
    <property type="entry name" value="HOMEOBOX PROTEIN HOX-C10"/>
    <property type="match status" value="1"/>
</dbReference>
<dbReference type="CDD" id="cd00086">
    <property type="entry name" value="homeodomain"/>
    <property type="match status" value="1"/>
</dbReference>
<evidence type="ECO:0000256" key="7">
    <source>
        <dbReference type="ARBA" id="ARBA00023155"/>
    </source>
</evidence>
<accession>A0AAD8CGT5</accession>
<evidence type="ECO:0000256" key="10">
    <source>
        <dbReference type="PROSITE-ProRule" id="PRU00108"/>
    </source>
</evidence>
<dbReference type="InterPro" id="IPR001356">
    <property type="entry name" value="HD"/>
</dbReference>
<keyword evidence="5" id="KW-0805">Transcription regulation</keyword>